<proteinExistence type="predicted"/>
<accession>A0ABM1UF84</accession>
<feature type="region of interest" description="Disordered" evidence="1">
    <location>
        <begin position="64"/>
        <end position="85"/>
    </location>
</feature>
<dbReference type="RefSeq" id="XP_026640646.1">
    <property type="nucleotide sequence ID" value="XM_026784845.1"/>
</dbReference>
<dbReference type="GeneID" id="102002487"/>
<evidence type="ECO:0000313" key="4">
    <source>
        <dbReference type="RefSeq" id="XP_026640646.1"/>
    </source>
</evidence>
<dbReference type="PANTHER" id="PTHR12957:SF36">
    <property type="entry name" value="SAGE1-LIKE PROTEIN-RELATED"/>
    <property type="match status" value="1"/>
</dbReference>
<feature type="compositionally biased region" description="Acidic residues" evidence="1">
    <location>
        <begin position="108"/>
        <end position="120"/>
    </location>
</feature>
<dbReference type="PANTHER" id="PTHR12957">
    <property type="entry name" value="DEAD/H BOX POLYPEPTIDE 26/DICE1-RELATED"/>
    <property type="match status" value="1"/>
</dbReference>
<gene>
    <name evidence="4" type="primary">Mmgt1</name>
</gene>
<feature type="compositionally biased region" description="Basic and acidic residues" evidence="1">
    <location>
        <begin position="73"/>
        <end position="85"/>
    </location>
</feature>
<dbReference type="InterPro" id="IPR029307">
    <property type="entry name" value="INT_SG_DDX_CT_C"/>
</dbReference>
<reference evidence="4" key="1">
    <citation type="submission" date="2025-08" db="UniProtKB">
        <authorList>
            <consortium name="RefSeq"/>
        </authorList>
    </citation>
    <scope>IDENTIFICATION</scope>
</reference>
<evidence type="ECO:0000259" key="2">
    <source>
        <dbReference type="Pfam" id="PF15300"/>
    </source>
</evidence>
<organism evidence="3 4">
    <name type="scientific">Microtus ochrogaster</name>
    <name type="common">Prairie vole</name>
    <dbReference type="NCBI Taxonomy" id="79684"/>
    <lineage>
        <taxon>Eukaryota</taxon>
        <taxon>Metazoa</taxon>
        <taxon>Chordata</taxon>
        <taxon>Craniata</taxon>
        <taxon>Vertebrata</taxon>
        <taxon>Euteleostomi</taxon>
        <taxon>Mammalia</taxon>
        <taxon>Eutheria</taxon>
        <taxon>Euarchontoglires</taxon>
        <taxon>Glires</taxon>
        <taxon>Rodentia</taxon>
        <taxon>Myomorpha</taxon>
        <taxon>Muroidea</taxon>
        <taxon>Cricetidae</taxon>
        <taxon>Arvicolinae</taxon>
        <taxon>Microtus</taxon>
    </lineage>
</organism>
<dbReference type="Proteomes" id="UP000694915">
    <property type="component" value="Chromosome X"/>
</dbReference>
<feature type="domain" description="INTS6/SAGE1/DDX26B/CT45 C-terminal" evidence="2">
    <location>
        <begin position="158"/>
        <end position="219"/>
    </location>
</feature>
<dbReference type="Pfam" id="PF15300">
    <property type="entry name" value="INT_SG_DDX_CT_C"/>
    <property type="match status" value="1"/>
</dbReference>
<feature type="region of interest" description="Disordered" evidence="1">
    <location>
        <begin position="108"/>
        <end position="138"/>
    </location>
</feature>
<sequence>MRWYSSMLYPGVSLSWRRVFSGVLTSSELILECEEHTDACVQPLRSLRSQLVSPLCFPGAPVNQDAQEGVMEGDSKSPEVYPQERDEAQFKPAAVNATLPALEDSLPDEILNDEDGDDDAGAGASASHDNSESTEDDTEITSVEISHFIVNPVDPEVINYGIKHALMSEIRRYGRQYGRIFKLLDEVRGPLDIRLHFVRFAIKEAARFKRYHLIYYLEKLLEKMMSDSTIRNVDLNSST</sequence>
<keyword evidence="3" id="KW-1185">Reference proteome</keyword>
<protein>
    <submittedName>
        <fullName evidence="4">Membrane magnesium transporter 1 isoform X1</fullName>
    </submittedName>
</protein>
<evidence type="ECO:0000313" key="3">
    <source>
        <dbReference type="Proteomes" id="UP000694915"/>
    </source>
</evidence>
<evidence type="ECO:0000256" key="1">
    <source>
        <dbReference type="SAM" id="MobiDB-lite"/>
    </source>
</evidence>
<dbReference type="InterPro" id="IPR051113">
    <property type="entry name" value="Integrator_subunit6"/>
</dbReference>
<name>A0ABM1UF84_MICOH</name>